<evidence type="ECO:0000313" key="10">
    <source>
        <dbReference type="Proteomes" id="UP000693970"/>
    </source>
</evidence>
<dbReference type="Proteomes" id="UP000693970">
    <property type="component" value="Unassembled WGS sequence"/>
</dbReference>
<feature type="region of interest" description="Disordered" evidence="6">
    <location>
        <begin position="100"/>
        <end position="135"/>
    </location>
</feature>
<dbReference type="PANTHER" id="PTHR42920">
    <property type="entry name" value="OS03G0707200 PROTEIN-RELATED"/>
    <property type="match status" value="1"/>
</dbReference>
<evidence type="ECO:0000256" key="1">
    <source>
        <dbReference type="ARBA" id="ARBA00004651"/>
    </source>
</evidence>
<gene>
    <name evidence="9" type="ORF">IV203_010364</name>
</gene>
<evidence type="ECO:0000256" key="3">
    <source>
        <dbReference type="ARBA" id="ARBA00022692"/>
    </source>
</evidence>
<dbReference type="EMBL" id="JAGRRH010000018">
    <property type="protein sequence ID" value="KAG7351004.1"/>
    <property type="molecule type" value="Genomic_DNA"/>
</dbReference>
<evidence type="ECO:0000259" key="8">
    <source>
        <dbReference type="Pfam" id="PF00892"/>
    </source>
</evidence>
<dbReference type="GO" id="GO:0005886">
    <property type="term" value="C:plasma membrane"/>
    <property type="evidence" value="ECO:0007669"/>
    <property type="project" value="UniProtKB-SubCell"/>
</dbReference>
<dbReference type="InterPro" id="IPR000620">
    <property type="entry name" value="EamA_dom"/>
</dbReference>
<dbReference type="OrthoDB" id="511355at2759"/>
<dbReference type="PANTHER" id="PTHR42920:SF5">
    <property type="entry name" value="EAMA DOMAIN-CONTAINING PROTEIN"/>
    <property type="match status" value="1"/>
</dbReference>
<feature type="transmembrane region" description="Helical" evidence="7">
    <location>
        <begin position="313"/>
        <end position="333"/>
    </location>
</feature>
<dbReference type="Pfam" id="PF00892">
    <property type="entry name" value="EamA"/>
    <property type="match status" value="1"/>
</dbReference>
<evidence type="ECO:0000313" key="9">
    <source>
        <dbReference type="EMBL" id="KAG7351004.1"/>
    </source>
</evidence>
<feature type="domain" description="EamA" evidence="8">
    <location>
        <begin position="246"/>
        <end position="387"/>
    </location>
</feature>
<feature type="region of interest" description="Disordered" evidence="6">
    <location>
        <begin position="1"/>
        <end position="36"/>
    </location>
</feature>
<feature type="transmembrane region" description="Helical" evidence="7">
    <location>
        <begin position="187"/>
        <end position="206"/>
    </location>
</feature>
<evidence type="ECO:0000256" key="6">
    <source>
        <dbReference type="SAM" id="MobiDB-lite"/>
    </source>
</evidence>
<organism evidence="9 10">
    <name type="scientific">Nitzschia inconspicua</name>
    <dbReference type="NCBI Taxonomy" id="303405"/>
    <lineage>
        <taxon>Eukaryota</taxon>
        <taxon>Sar</taxon>
        <taxon>Stramenopiles</taxon>
        <taxon>Ochrophyta</taxon>
        <taxon>Bacillariophyta</taxon>
        <taxon>Bacillariophyceae</taxon>
        <taxon>Bacillariophycidae</taxon>
        <taxon>Bacillariales</taxon>
        <taxon>Bacillariaceae</taxon>
        <taxon>Nitzschia</taxon>
    </lineage>
</organism>
<keyword evidence="10" id="KW-1185">Reference proteome</keyword>
<protein>
    <submittedName>
        <fullName evidence="9">EamA-like transporter family protein</fullName>
    </submittedName>
</protein>
<keyword evidence="3 7" id="KW-0812">Transmembrane</keyword>
<dbReference type="AlphaFoldDB" id="A0A9K3KVY0"/>
<feature type="transmembrane region" description="Helical" evidence="7">
    <location>
        <begin position="213"/>
        <end position="230"/>
    </location>
</feature>
<dbReference type="InterPro" id="IPR051258">
    <property type="entry name" value="Diverse_Substrate_Transporter"/>
</dbReference>
<evidence type="ECO:0000256" key="4">
    <source>
        <dbReference type="ARBA" id="ARBA00022989"/>
    </source>
</evidence>
<feature type="compositionally biased region" description="Low complexity" evidence="6">
    <location>
        <begin position="119"/>
        <end position="132"/>
    </location>
</feature>
<accession>A0A9K3KVY0</accession>
<feature type="transmembrane region" description="Helical" evidence="7">
    <location>
        <begin position="242"/>
        <end position="263"/>
    </location>
</feature>
<proteinExistence type="predicted"/>
<reference evidence="9" key="1">
    <citation type="journal article" date="2021" name="Sci. Rep.">
        <title>Diploid genomic architecture of Nitzschia inconspicua, an elite biomass production diatom.</title>
        <authorList>
            <person name="Oliver A."/>
            <person name="Podell S."/>
            <person name="Pinowska A."/>
            <person name="Traller J.C."/>
            <person name="Smith S.R."/>
            <person name="McClure R."/>
            <person name="Beliaev A."/>
            <person name="Bohutskyi P."/>
            <person name="Hill E.A."/>
            <person name="Rabines A."/>
            <person name="Zheng H."/>
            <person name="Allen L.Z."/>
            <person name="Kuo A."/>
            <person name="Grigoriev I.V."/>
            <person name="Allen A.E."/>
            <person name="Hazlebeck D."/>
            <person name="Allen E.E."/>
        </authorList>
    </citation>
    <scope>NUCLEOTIDE SEQUENCE</scope>
    <source>
        <strain evidence="9">Hildebrandi</strain>
    </source>
</reference>
<keyword evidence="4 7" id="KW-1133">Transmembrane helix</keyword>
<reference evidence="9" key="2">
    <citation type="submission" date="2021-04" db="EMBL/GenBank/DDBJ databases">
        <authorList>
            <person name="Podell S."/>
        </authorList>
    </citation>
    <scope>NUCLEOTIDE SEQUENCE</scope>
    <source>
        <strain evidence="9">Hildebrandi</strain>
    </source>
</reference>
<sequence>METPVEKTPLLPEKSRSDVESNDGESESQRLHTSSSSSLQQLLQSRLLLLGVALVYGSLNVTLRMVYERPGPPSASVLSTTRGWMAVICFLPLLRFSKSDRARPSDDENDLIEGMSCTASASPDSSPSLSSDHSQHQRNNTAASALIVTDANRHSLFWRFALELAVFNFGTQGLLNLGLITTASARASFLVQLSVVITPTISAALGHAVHGRVWCACVIALAGLYLLSSSSPSSDDSNLLSVQFTTGDLCCLGAAVCWSYYIYRMSAWGEYFDETMTQFCKNILLASMYAAWMIISLMVHNDERLWEGWKDPISWVLLFYSALAPCTIADIVQQKAQSFVPAAESNVILSLEPVFTAILGMMLLGEMLSRNELMGGSLIVVASVLASY</sequence>
<feature type="transmembrane region" description="Helical" evidence="7">
    <location>
        <begin position="345"/>
        <end position="364"/>
    </location>
</feature>
<name>A0A9K3KVY0_9STRA</name>
<evidence type="ECO:0000256" key="7">
    <source>
        <dbReference type="SAM" id="Phobius"/>
    </source>
</evidence>
<comment type="subcellular location">
    <subcellularLocation>
        <location evidence="1">Cell membrane</location>
        <topology evidence="1">Multi-pass membrane protein</topology>
    </subcellularLocation>
</comment>
<feature type="transmembrane region" description="Helical" evidence="7">
    <location>
        <begin position="283"/>
        <end position="301"/>
    </location>
</feature>
<evidence type="ECO:0000256" key="5">
    <source>
        <dbReference type="ARBA" id="ARBA00023136"/>
    </source>
</evidence>
<comment type="caution">
    <text evidence="9">The sequence shown here is derived from an EMBL/GenBank/DDBJ whole genome shotgun (WGS) entry which is preliminary data.</text>
</comment>
<keyword evidence="2" id="KW-1003">Cell membrane</keyword>
<keyword evidence="5 7" id="KW-0472">Membrane</keyword>
<evidence type="ECO:0000256" key="2">
    <source>
        <dbReference type="ARBA" id="ARBA00022475"/>
    </source>
</evidence>